<sequence length="227" mass="24199">MGGLSVYRELADALEGHGLLLRGGFQAAPDDRLPEGSGTVLMVGNAGPALWQVFTQAPEATDGQPDGLDRWTRRVMHEFATAFGARPVLPFEGPPYVPFQRWAQRAEAVAPSPIGILIHPDYGLWHAYRGALVFAQALDLPPADKRGRPCDNCPDAPCLNTCPVGAFTPDGYDVHACATHIGQLDGRECVDGGCLARRACPVGTSYQYTPAQASWHMQGFLGATGSG</sequence>
<comment type="caution">
    <text evidence="2">The sequence shown here is derived from an EMBL/GenBank/DDBJ whole genome shotgun (WGS) entry which is preliminary data.</text>
</comment>
<evidence type="ECO:0000259" key="1">
    <source>
        <dbReference type="PROSITE" id="PS51379"/>
    </source>
</evidence>
<evidence type="ECO:0000313" key="3">
    <source>
        <dbReference type="Proteomes" id="UP000778970"/>
    </source>
</evidence>
<reference evidence="2" key="1">
    <citation type="submission" date="2017-08" db="EMBL/GenBank/DDBJ databases">
        <authorList>
            <person name="Imhoff J.F."/>
            <person name="Rahn T."/>
            <person name="Kuenzel S."/>
            <person name="Neulinger S.C."/>
        </authorList>
    </citation>
    <scope>NUCLEOTIDE SEQUENCE</scope>
    <source>
        <strain evidence="2">DSM 9154</strain>
    </source>
</reference>
<organism evidence="2 3">
    <name type="scientific">Rhodovibrio salinarum</name>
    <dbReference type="NCBI Taxonomy" id="1087"/>
    <lineage>
        <taxon>Bacteria</taxon>
        <taxon>Pseudomonadati</taxon>
        <taxon>Pseudomonadota</taxon>
        <taxon>Alphaproteobacteria</taxon>
        <taxon>Rhodospirillales</taxon>
        <taxon>Rhodovibrionaceae</taxon>
        <taxon>Rhodovibrio</taxon>
    </lineage>
</organism>
<name>A0A934V117_9PROT</name>
<feature type="domain" description="4Fe-4S ferredoxin-type" evidence="1">
    <location>
        <begin position="139"/>
        <end position="172"/>
    </location>
</feature>
<proteinExistence type="predicted"/>
<dbReference type="InterPro" id="IPR017896">
    <property type="entry name" value="4Fe4S_Fe-S-bd"/>
</dbReference>
<evidence type="ECO:0000313" key="2">
    <source>
        <dbReference type="EMBL" id="MBK1698095.1"/>
    </source>
</evidence>
<gene>
    <name evidence="2" type="ORF">CKO21_12680</name>
</gene>
<dbReference type="EMBL" id="NRRE01000026">
    <property type="protein sequence ID" value="MBK1698095.1"/>
    <property type="molecule type" value="Genomic_DNA"/>
</dbReference>
<dbReference type="PROSITE" id="PS51379">
    <property type="entry name" value="4FE4S_FER_2"/>
    <property type="match status" value="1"/>
</dbReference>
<dbReference type="AlphaFoldDB" id="A0A934V117"/>
<dbReference type="Proteomes" id="UP000778970">
    <property type="component" value="Unassembled WGS sequence"/>
</dbReference>
<keyword evidence="3" id="KW-1185">Reference proteome</keyword>
<protein>
    <recommendedName>
        <fullName evidence="1">4Fe-4S ferredoxin-type domain-containing protein</fullName>
    </recommendedName>
</protein>
<accession>A0A934V117</accession>
<reference evidence="2" key="2">
    <citation type="journal article" date="2020" name="Microorganisms">
        <title>Osmotic Adaptation and Compatible Solute Biosynthesis of Phototrophic Bacteria as Revealed from Genome Analyses.</title>
        <authorList>
            <person name="Imhoff J.F."/>
            <person name="Rahn T."/>
            <person name="Kunzel S."/>
            <person name="Keller A."/>
            <person name="Neulinger S.C."/>
        </authorList>
    </citation>
    <scope>NUCLEOTIDE SEQUENCE</scope>
    <source>
        <strain evidence="2">DSM 9154</strain>
    </source>
</reference>